<dbReference type="Proteomes" id="UP001151760">
    <property type="component" value="Unassembled WGS sequence"/>
</dbReference>
<evidence type="ECO:0000313" key="2">
    <source>
        <dbReference type="Proteomes" id="UP001151760"/>
    </source>
</evidence>
<dbReference type="EMBL" id="BQNB010019848">
    <property type="protein sequence ID" value="GJT89667.1"/>
    <property type="molecule type" value="Genomic_DNA"/>
</dbReference>
<reference evidence="1" key="2">
    <citation type="submission" date="2022-01" db="EMBL/GenBank/DDBJ databases">
        <authorList>
            <person name="Yamashiro T."/>
            <person name="Shiraishi A."/>
            <person name="Satake H."/>
            <person name="Nakayama K."/>
        </authorList>
    </citation>
    <scope>NUCLEOTIDE SEQUENCE</scope>
</reference>
<protein>
    <submittedName>
        <fullName evidence="1">Uncharacterized protein</fullName>
    </submittedName>
</protein>
<evidence type="ECO:0000313" key="1">
    <source>
        <dbReference type="EMBL" id="GJT89667.1"/>
    </source>
</evidence>
<name>A0ABQ5HQT9_9ASTR</name>
<sequence>MGEPLSPDRVFDFPMDKPEPHFAYDFFAPGLLPGYIGNPNNNGWIEADVTLIGELGAEVDKQMIYLVIDEVAEPIAEGEEHVIASVIDVEEDIAMLFDDDNLVMMILRDSRMMRRSRSTYEVGGPSTVAEGHSLALPTPRFHVPPLVIEDLSTRMGNLEYGHRQLVKKVIQVSDAEVADGITIGEIGPRVSVVEGRIEPAGADFVGRWAAERCVDSTASDYGF</sequence>
<proteinExistence type="predicted"/>
<accession>A0ABQ5HQT9</accession>
<organism evidence="1 2">
    <name type="scientific">Tanacetum coccineum</name>
    <dbReference type="NCBI Taxonomy" id="301880"/>
    <lineage>
        <taxon>Eukaryota</taxon>
        <taxon>Viridiplantae</taxon>
        <taxon>Streptophyta</taxon>
        <taxon>Embryophyta</taxon>
        <taxon>Tracheophyta</taxon>
        <taxon>Spermatophyta</taxon>
        <taxon>Magnoliopsida</taxon>
        <taxon>eudicotyledons</taxon>
        <taxon>Gunneridae</taxon>
        <taxon>Pentapetalae</taxon>
        <taxon>asterids</taxon>
        <taxon>campanulids</taxon>
        <taxon>Asterales</taxon>
        <taxon>Asteraceae</taxon>
        <taxon>Asteroideae</taxon>
        <taxon>Anthemideae</taxon>
        <taxon>Anthemidinae</taxon>
        <taxon>Tanacetum</taxon>
    </lineage>
</organism>
<comment type="caution">
    <text evidence="1">The sequence shown here is derived from an EMBL/GenBank/DDBJ whole genome shotgun (WGS) entry which is preliminary data.</text>
</comment>
<keyword evidence="2" id="KW-1185">Reference proteome</keyword>
<reference evidence="1" key="1">
    <citation type="journal article" date="2022" name="Int. J. Mol. Sci.">
        <title>Draft Genome of Tanacetum Coccineum: Genomic Comparison of Closely Related Tanacetum-Family Plants.</title>
        <authorList>
            <person name="Yamashiro T."/>
            <person name="Shiraishi A."/>
            <person name="Nakayama K."/>
            <person name="Satake H."/>
        </authorList>
    </citation>
    <scope>NUCLEOTIDE SEQUENCE</scope>
</reference>
<gene>
    <name evidence="1" type="ORF">Tco_1078512</name>
</gene>